<dbReference type="AlphaFoldDB" id="A0A6J4IVJ5"/>
<feature type="compositionally biased region" description="Basic and acidic residues" evidence="1">
    <location>
        <begin position="36"/>
        <end position="46"/>
    </location>
</feature>
<gene>
    <name evidence="2" type="ORF">AVDCRST_MAG10-2771</name>
</gene>
<feature type="compositionally biased region" description="Basic and acidic residues" evidence="1">
    <location>
        <begin position="144"/>
        <end position="174"/>
    </location>
</feature>
<sequence length="210" mass="21969">MGGRSGQDEGSVGRLVGRQVARCLQRGDDSGGVGMGHEDRGRDRAEAELAGEPGLRHLGQQGRILAADVAGGRSHPHVAEPAAQVVHQVGEGLGDAPGGVVLEEPEDVGGGAPGIEGPAERRFAEPVDGGRPLRLDVAEEGELGPDRGGRLTGDDRGQVGLDHEVGDRRRDQHGQRRRRIPPLAGHEHPSCGGERALSGDAEQLRLVDRP</sequence>
<protein>
    <submittedName>
        <fullName evidence="2">Uncharacterized protein</fullName>
    </submittedName>
</protein>
<reference evidence="2" key="1">
    <citation type="submission" date="2020-02" db="EMBL/GenBank/DDBJ databases">
        <authorList>
            <person name="Meier V. D."/>
        </authorList>
    </citation>
    <scope>NUCLEOTIDE SEQUENCE</scope>
    <source>
        <strain evidence="2">AVDCRST_MAG10</strain>
    </source>
</reference>
<evidence type="ECO:0000256" key="1">
    <source>
        <dbReference type="SAM" id="MobiDB-lite"/>
    </source>
</evidence>
<accession>A0A6J4IVJ5</accession>
<organism evidence="2">
    <name type="scientific">uncultured Acidimicrobiales bacterium</name>
    <dbReference type="NCBI Taxonomy" id="310071"/>
    <lineage>
        <taxon>Bacteria</taxon>
        <taxon>Bacillati</taxon>
        <taxon>Actinomycetota</taxon>
        <taxon>Acidimicrobiia</taxon>
        <taxon>Acidimicrobiales</taxon>
        <taxon>environmental samples</taxon>
    </lineage>
</organism>
<name>A0A6J4IVJ5_9ACTN</name>
<proteinExistence type="predicted"/>
<feature type="region of interest" description="Disordered" evidence="1">
    <location>
        <begin position="23"/>
        <end position="46"/>
    </location>
</feature>
<feature type="region of interest" description="Disordered" evidence="1">
    <location>
        <begin position="94"/>
        <end position="210"/>
    </location>
</feature>
<dbReference type="EMBL" id="CADCTB010000171">
    <property type="protein sequence ID" value="CAA9261471.1"/>
    <property type="molecule type" value="Genomic_DNA"/>
</dbReference>
<evidence type="ECO:0000313" key="2">
    <source>
        <dbReference type="EMBL" id="CAA9261471.1"/>
    </source>
</evidence>